<comment type="caution">
    <text evidence="1">The sequence shown here is derived from an EMBL/GenBank/DDBJ whole genome shotgun (WGS) entry which is preliminary data.</text>
</comment>
<evidence type="ECO:0000313" key="2">
    <source>
        <dbReference type="Proteomes" id="UP001164250"/>
    </source>
</evidence>
<keyword evidence="2" id="KW-1185">Reference proteome</keyword>
<proteinExistence type="predicted"/>
<dbReference type="EMBL" id="CM047907">
    <property type="protein sequence ID" value="KAJ0084569.1"/>
    <property type="molecule type" value="Genomic_DNA"/>
</dbReference>
<gene>
    <name evidence="1" type="ORF">Patl1_30835</name>
</gene>
<sequence length="66" mass="7619">MNTLRYFPNDHKICYKLSLVPLTKFPCRAGFFYGNYDGLSRPPSFNLERDGNLWATVTTSLSQEEP</sequence>
<evidence type="ECO:0000313" key="1">
    <source>
        <dbReference type="EMBL" id="KAJ0084569.1"/>
    </source>
</evidence>
<reference evidence="2" key="1">
    <citation type="journal article" date="2023" name="G3 (Bethesda)">
        <title>Genome assembly and association tests identify interacting loci associated with vigor, precocity, and sex in interspecific pistachio rootstocks.</title>
        <authorList>
            <person name="Palmer W."/>
            <person name="Jacygrad E."/>
            <person name="Sagayaradj S."/>
            <person name="Cavanaugh K."/>
            <person name="Han R."/>
            <person name="Bertier L."/>
            <person name="Beede B."/>
            <person name="Kafkas S."/>
            <person name="Golino D."/>
            <person name="Preece J."/>
            <person name="Michelmore R."/>
        </authorList>
    </citation>
    <scope>NUCLEOTIDE SEQUENCE [LARGE SCALE GENOMIC DNA]</scope>
</reference>
<accession>A0ACC1AE76</accession>
<organism evidence="1 2">
    <name type="scientific">Pistacia atlantica</name>
    <dbReference type="NCBI Taxonomy" id="434234"/>
    <lineage>
        <taxon>Eukaryota</taxon>
        <taxon>Viridiplantae</taxon>
        <taxon>Streptophyta</taxon>
        <taxon>Embryophyta</taxon>
        <taxon>Tracheophyta</taxon>
        <taxon>Spermatophyta</taxon>
        <taxon>Magnoliopsida</taxon>
        <taxon>eudicotyledons</taxon>
        <taxon>Gunneridae</taxon>
        <taxon>Pentapetalae</taxon>
        <taxon>rosids</taxon>
        <taxon>malvids</taxon>
        <taxon>Sapindales</taxon>
        <taxon>Anacardiaceae</taxon>
        <taxon>Pistacia</taxon>
    </lineage>
</organism>
<dbReference type="Proteomes" id="UP001164250">
    <property type="component" value="Chromosome 11"/>
</dbReference>
<name>A0ACC1AE76_9ROSI</name>
<protein>
    <submittedName>
        <fullName evidence="1">Uncharacterized protein</fullName>
    </submittedName>
</protein>